<keyword evidence="3" id="KW-0238">DNA-binding</keyword>
<feature type="domain" description="HTH lysR-type" evidence="5">
    <location>
        <begin position="7"/>
        <end position="64"/>
    </location>
</feature>
<dbReference type="Gene3D" id="1.10.10.10">
    <property type="entry name" value="Winged helix-like DNA-binding domain superfamily/Winged helix DNA-binding domain"/>
    <property type="match status" value="1"/>
</dbReference>
<protein>
    <submittedName>
        <fullName evidence="6">LysR family transcriptional regulator</fullName>
    </submittedName>
</protein>
<evidence type="ECO:0000256" key="4">
    <source>
        <dbReference type="ARBA" id="ARBA00023163"/>
    </source>
</evidence>
<dbReference type="Proteomes" id="UP001301869">
    <property type="component" value="Chromosome"/>
</dbReference>
<dbReference type="PANTHER" id="PTHR30126">
    <property type="entry name" value="HTH-TYPE TRANSCRIPTIONAL REGULATOR"/>
    <property type="match status" value="1"/>
</dbReference>
<organism evidence="6 7">
    <name type="scientific">Halomonas piscis</name>
    <dbReference type="NCBI Taxonomy" id="3031727"/>
    <lineage>
        <taxon>Bacteria</taxon>
        <taxon>Pseudomonadati</taxon>
        <taxon>Pseudomonadota</taxon>
        <taxon>Gammaproteobacteria</taxon>
        <taxon>Oceanospirillales</taxon>
        <taxon>Halomonadaceae</taxon>
        <taxon>Halomonas</taxon>
    </lineage>
</organism>
<name>A0ABY9YXN1_9GAMM</name>
<keyword evidence="4" id="KW-0804">Transcription</keyword>
<evidence type="ECO:0000256" key="2">
    <source>
        <dbReference type="ARBA" id="ARBA00023015"/>
    </source>
</evidence>
<dbReference type="Pfam" id="PF00126">
    <property type="entry name" value="HTH_1"/>
    <property type="match status" value="1"/>
</dbReference>
<evidence type="ECO:0000256" key="3">
    <source>
        <dbReference type="ARBA" id="ARBA00023125"/>
    </source>
</evidence>
<evidence type="ECO:0000313" key="7">
    <source>
        <dbReference type="Proteomes" id="UP001301869"/>
    </source>
</evidence>
<gene>
    <name evidence="6" type="ORF">P1P91_12110</name>
</gene>
<sequence>MSKKNEITLSQLRAFKSVADTQSYTKAASCMGVSQSGISHSLKRLEDFFETPLFSYNGRNISGLTPVGIELYTCSEDIIVELNNINALADFSRSSPKERLNIASINSVATSYLNNIKNKKIESCIGNILTGFEHEVERWVVDGIADVGFTTDISNTVSQKWKGTFYGKVAFQDELVVVVPKEHPLARAC</sequence>
<keyword evidence="2" id="KW-0805">Transcription regulation</keyword>
<dbReference type="InterPro" id="IPR036388">
    <property type="entry name" value="WH-like_DNA-bd_sf"/>
</dbReference>
<accession>A0ABY9YXN1</accession>
<evidence type="ECO:0000256" key="1">
    <source>
        <dbReference type="ARBA" id="ARBA00009437"/>
    </source>
</evidence>
<evidence type="ECO:0000313" key="6">
    <source>
        <dbReference type="EMBL" id="WNK19576.1"/>
    </source>
</evidence>
<dbReference type="InterPro" id="IPR000847">
    <property type="entry name" value="LysR_HTH_N"/>
</dbReference>
<dbReference type="PANTHER" id="PTHR30126:SF40">
    <property type="entry name" value="HTH-TYPE TRANSCRIPTIONAL REGULATOR GLTR"/>
    <property type="match status" value="1"/>
</dbReference>
<reference evidence="6 7" key="1">
    <citation type="submission" date="2023-03" db="EMBL/GenBank/DDBJ databases">
        <title>Halomonas sp. nov., isolated from Korean tranditional fermented seafood 'Jeotgal'.</title>
        <authorList>
            <person name="Kim B."/>
            <person name="Shin N.-R."/>
        </authorList>
    </citation>
    <scope>NUCLEOTIDE SEQUENCE [LARGE SCALE GENOMIC DNA]</scope>
    <source>
        <strain evidence="6 7">SG2L-4</strain>
    </source>
</reference>
<dbReference type="RefSeq" id="WP_311882930.1">
    <property type="nucleotide sequence ID" value="NZ_CP119391.1"/>
</dbReference>
<dbReference type="SUPFAM" id="SSF46785">
    <property type="entry name" value="Winged helix' DNA-binding domain"/>
    <property type="match status" value="1"/>
</dbReference>
<keyword evidence="7" id="KW-1185">Reference proteome</keyword>
<dbReference type="InterPro" id="IPR036390">
    <property type="entry name" value="WH_DNA-bd_sf"/>
</dbReference>
<proteinExistence type="inferred from homology"/>
<evidence type="ECO:0000259" key="5">
    <source>
        <dbReference type="PROSITE" id="PS50931"/>
    </source>
</evidence>
<dbReference type="PROSITE" id="PS50931">
    <property type="entry name" value="HTH_LYSR"/>
    <property type="match status" value="1"/>
</dbReference>
<comment type="similarity">
    <text evidence="1">Belongs to the LysR transcriptional regulatory family.</text>
</comment>
<dbReference type="EMBL" id="CP119391">
    <property type="protein sequence ID" value="WNK19576.1"/>
    <property type="molecule type" value="Genomic_DNA"/>
</dbReference>